<name>A0AAW1IG87_POPJA</name>
<feature type="region of interest" description="Disordered" evidence="1">
    <location>
        <begin position="1"/>
        <end position="121"/>
    </location>
</feature>
<keyword evidence="3" id="KW-1185">Reference proteome</keyword>
<feature type="compositionally biased region" description="Acidic residues" evidence="1">
    <location>
        <begin position="71"/>
        <end position="81"/>
    </location>
</feature>
<gene>
    <name evidence="2" type="ORF">QE152_g35291</name>
</gene>
<evidence type="ECO:0000313" key="3">
    <source>
        <dbReference type="Proteomes" id="UP001458880"/>
    </source>
</evidence>
<reference evidence="2 3" key="1">
    <citation type="journal article" date="2024" name="BMC Genomics">
        <title>De novo assembly and annotation of Popillia japonica's genome with initial clues to its potential as an invasive pest.</title>
        <authorList>
            <person name="Cucini C."/>
            <person name="Boschi S."/>
            <person name="Funari R."/>
            <person name="Cardaioli E."/>
            <person name="Iannotti N."/>
            <person name="Marturano G."/>
            <person name="Paoli F."/>
            <person name="Bruttini M."/>
            <person name="Carapelli A."/>
            <person name="Frati F."/>
            <person name="Nardi F."/>
        </authorList>
    </citation>
    <scope>NUCLEOTIDE SEQUENCE [LARGE SCALE GENOMIC DNA]</scope>
    <source>
        <strain evidence="2">DMR45628</strain>
    </source>
</reference>
<sequence>METRMDKLSDGNEDGSSCSSEEKNFNLRNRIRPGTGTIPKGKAAVSEKDGSSDDTSSEQEDKEVQAAQGTADDDTSSEQEDKEVQAAQGTADSLGKKGPATIPPRNKRTKKFKPPREQQTA</sequence>
<protein>
    <submittedName>
        <fullName evidence="2">Uncharacterized protein</fullName>
    </submittedName>
</protein>
<comment type="caution">
    <text evidence="2">The sequence shown here is derived from an EMBL/GenBank/DDBJ whole genome shotgun (WGS) entry which is preliminary data.</text>
</comment>
<organism evidence="2 3">
    <name type="scientific">Popillia japonica</name>
    <name type="common">Japanese beetle</name>
    <dbReference type="NCBI Taxonomy" id="7064"/>
    <lineage>
        <taxon>Eukaryota</taxon>
        <taxon>Metazoa</taxon>
        <taxon>Ecdysozoa</taxon>
        <taxon>Arthropoda</taxon>
        <taxon>Hexapoda</taxon>
        <taxon>Insecta</taxon>
        <taxon>Pterygota</taxon>
        <taxon>Neoptera</taxon>
        <taxon>Endopterygota</taxon>
        <taxon>Coleoptera</taxon>
        <taxon>Polyphaga</taxon>
        <taxon>Scarabaeiformia</taxon>
        <taxon>Scarabaeidae</taxon>
        <taxon>Rutelinae</taxon>
        <taxon>Popillia</taxon>
    </lineage>
</organism>
<feature type="compositionally biased region" description="Basic and acidic residues" evidence="1">
    <location>
        <begin position="1"/>
        <end position="10"/>
    </location>
</feature>
<proteinExistence type="predicted"/>
<evidence type="ECO:0000256" key="1">
    <source>
        <dbReference type="SAM" id="MobiDB-lite"/>
    </source>
</evidence>
<dbReference type="Proteomes" id="UP001458880">
    <property type="component" value="Unassembled WGS sequence"/>
</dbReference>
<dbReference type="AlphaFoldDB" id="A0AAW1IG87"/>
<accession>A0AAW1IG87</accession>
<evidence type="ECO:0000313" key="2">
    <source>
        <dbReference type="EMBL" id="KAK9688461.1"/>
    </source>
</evidence>
<dbReference type="EMBL" id="JASPKY010000589">
    <property type="protein sequence ID" value="KAK9688461.1"/>
    <property type="molecule type" value="Genomic_DNA"/>
</dbReference>